<dbReference type="EMBL" id="VUOA01000018">
    <property type="protein sequence ID" value="KAA2237643.1"/>
    <property type="molecule type" value="Genomic_DNA"/>
</dbReference>
<reference evidence="2 3" key="2">
    <citation type="submission" date="2019-09" db="EMBL/GenBank/DDBJ databases">
        <authorList>
            <person name="Jin C."/>
        </authorList>
    </citation>
    <scope>NUCLEOTIDE SEQUENCE [LARGE SCALE GENOMIC DNA]</scope>
    <source>
        <strain evidence="2 3">BN140002</strain>
    </source>
</reference>
<evidence type="ECO:0000313" key="3">
    <source>
        <dbReference type="Proteomes" id="UP000323142"/>
    </source>
</evidence>
<comment type="caution">
    <text evidence="2">The sequence shown here is derived from an EMBL/GenBank/DDBJ whole genome shotgun (WGS) entry which is preliminary data.</text>
</comment>
<organism evidence="2 3">
    <name type="scientific">Salinarimonas soli</name>
    <dbReference type="NCBI Taxonomy" id="1638099"/>
    <lineage>
        <taxon>Bacteria</taxon>
        <taxon>Pseudomonadati</taxon>
        <taxon>Pseudomonadota</taxon>
        <taxon>Alphaproteobacteria</taxon>
        <taxon>Hyphomicrobiales</taxon>
        <taxon>Salinarimonadaceae</taxon>
        <taxon>Salinarimonas</taxon>
    </lineage>
</organism>
<reference evidence="2 3" key="1">
    <citation type="submission" date="2019-09" db="EMBL/GenBank/DDBJ databases">
        <title>Salinarimonas rosea gen. nov., sp. nov., a new member of the a-2 subgroup of the Proteobacteria.</title>
        <authorList>
            <person name="Liu J."/>
        </authorList>
    </citation>
    <scope>NUCLEOTIDE SEQUENCE [LARGE SCALE GENOMIC DNA]</scope>
    <source>
        <strain evidence="2 3">BN140002</strain>
    </source>
</reference>
<keyword evidence="3" id="KW-1185">Reference proteome</keyword>
<dbReference type="PROSITE" id="PS51257">
    <property type="entry name" value="PROKAR_LIPOPROTEIN"/>
    <property type="match status" value="1"/>
</dbReference>
<proteinExistence type="predicted"/>
<evidence type="ECO:0000256" key="1">
    <source>
        <dbReference type="SAM" id="MobiDB-lite"/>
    </source>
</evidence>
<protein>
    <recommendedName>
        <fullName evidence="4">Lipoprotein</fullName>
    </recommendedName>
</protein>
<dbReference type="AlphaFoldDB" id="A0A5B2VDP5"/>
<dbReference type="RefSeq" id="WP_149816578.1">
    <property type="nucleotide sequence ID" value="NZ_VUOA01000018.1"/>
</dbReference>
<evidence type="ECO:0000313" key="2">
    <source>
        <dbReference type="EMBL" id="KAA2237643.1"/>
    </source>
</evidence>
<evidence type="ECO:0008006" key="4">
    <source>
        <dbReference type="Google" id="ProtNLM"/>
    </source>
</evidence>
<feature type="compositionally biased region" description="Basic and acidic residues" evidence="1">
    <location>
        <begin position="82"/>
        <end position="101"/>
    </location>
</feature>
<sequence length="117" mass="12199">MVPDQRDVTMNMTLRAALVAAILPLLGACSLNSALSDYEPLQPNVSIGPEDAPVALSQVGVRPKSGPRRRSSSPASGSGEAADLKASEGKNREAIEADVARNNEVGRKVVNSLCRGC</sequence>
<gene>
    <name evidence="2" type="ORF">F0L46_08155</name>
</gene>
<feature type="region of interest" description="Disordered" evidence="1">
    <location>
        <begin position="40"/>
        <end position="101"/>
    </location>
</feature>
<dbReference type="Proteomes" id="UP000323142">
    <property type="component" value="Unassembled WGS sequence"/>
</dbReference>
<name>A0A5B2VDP5_9HYPH</name>
<feature type="compositionally biased region" description="Low complexity" evidence="1">
    <location>
        <begin position="72"/>
        <end position="81"/>
    </location>
</feature>
<accession>A0A5B2VDP5</accession>